<evidence type="ECO:0000313" key="16">
    <source>
        <dbReference type="Proteomes" id="UP000789405"/>
    </source>
</evidence>
<dbReference type="PANTHER" id="PTHR13980">
    <property type="entry name" value="CDC68 RELATED"/>
    <property type="match status" value="1"/>
</dbReference>
<feature type="compositionally biased region" description="Low complexity" evidence="11">
    <location>
        <begin position="975"/>
        <end position="984"/>
    </location>
</feature>
<keyword evidence="7 10" id="KW-0804">Transcription</keyword>
<dbReference type="Gene3D" id="2.30.29.210">
    <property type="entry name" value="FACT complex subunit Spt16p/Cdc68p"/>
    <property type="match status" value="1"/>
</dbReference>
<evidence type="ECO:0000256" key="2">
    <source>
        <dbReference type="ARBA" id="ARBA00022454"/>
    </source>
</evidence>
<dbReference type="FunFam" id="3.40.350.10:FF:000006">
    <property type="entry name" value="FACT complex subunit SPT16"/>
    <property type="match status" value="1"/>
</dbReference>
<dbReference type="InterPro" id="IPR011993">
    <property type="entry name" value="PH-like_dom_sf"/>
</dbReference>
<accession>A0A9N9NIZ0</accession>
<evidence type="ECO:0000256" key="5">
    <source>
        <dbReference type="ARBA" id="ARBA00023015"/>
    </source>
</evidence>
<feature type="compositionally biased region" description="Basic and acidic residues" evidence="11">
    <location>
        <begin position="517"/>
        <end position="539"/>
    </location>
</feature>
<proteinExistence type="inferred from homology"/>
<feature type="compositionally biased region" description="Acidic residues" evidence="11">
    <location>
        <begin position="1014"/>
        <end position="1027"/>
    </location>
</feature>
<dbReference type="SMART" id="SM01287">
    <property type="entry name" value="Rtt106"/>
    <property type="match status" value="1"/>
</dbReference>
<dbReference type="FunFam" id="2.30.29.210:FF:000001">
    <property type="entry name" value="FACT complex subunit spt16"/>
    <property type="match status" value="1"/>
</dbReference>
<comment type="similarity">
    <text evidence="1 10">Belongs to the peptidase M24 family. SPT16 subfamily.</text>
</comment>
<reference evidence="15" key="1">
    <citation type="submission" date="2021-06" db="EMBL/GenBank/DDBJ databases">
        <authorList>
            <person name="Kallberg Y."/>
            <person name="Tangrot J."/>
            <person name="Rosling A."/>
        </authorList>
    </citation>
    <scope>NUCLEOTIDE SEQUENCE</scope>
    <source>
        <strain evidence="15">MA453B</strain>
    </source>
</reference>
<feature type="compositionally biased region" description="Acidic residues" evidence="11">
    <location>
        <begin position="990"/>
        <end position="1007"/>
    </location>
</feature>
<feature type="domain" description="Histone chaperone RTT106/FACT complex subunit SPT16-like middle" evidence="14">
    <location>
        <begin position="847"/>
        <end position="937"/>
    </location>
</feature>
<comment type="subcellular location">
    <subcellularLocation>
        <location evidence="10">Nucleus</location>
    </subcellularLocation>
    <subcellularLocation>
        <location evidence="10">Chromosome</location>
    </subcellularLocation>
</comment>
<keyword evidence="6" id="KW-0175">Coiled coil</keyword>
<evidence type="ECO:0000313" key="15">
    <source>
        <dbReference type="EMBL" id="CAG8742252.1"/>
    </source>
</evidence>
<comment type="subunit">
    <text evidence="10">Component of the FACT complex.</text>
</comment>
<dbReference type="GO" id="GO:0006260">
    <property type="term" value="P:DNA replication"/>
    <property type="evidence" value="ECO:0007669"/>
    <property type="project" value="UniProtKB-KW"/>
</dbReference>
<organism evidence="15 16">
    <name type="scientific">Dentiscutata erythropus</name>
    <dbReference type="NCBI Taxonomy" id="1348616"/>
    <lineage>
        <taxon>Eukaryota</taxon>
        <taxon>Fungi</taxon>
        <taxon>Fungi incertae sedis</taxon>
        <taxon>Mucoromycota</taxon>
        <taxon>Glomeromycotina</taxon>
        <taxon>Glomeromycetes</taxon>
        <taxon>Diversisporales</taxon>
        <taxon>Gigasporaceae</taxon>
        <taxon>Dentiscutata</taxon>
    </lineage>
</organism>
<dbReference type="InterPro" id="IPR040258">
    <property type="entry name" value="Spt16"/>
</dbReference>
<evidence type="ECO:0000259" key="13">
    <source>
        <dbReference type="SMART" id="SM01286"/>
    </source>
</evidence>
<dbReference type="FunFam" id="3.90.230.10:FF:000005">
    <property type="entry name" value="FACT complex subunit spt16"/>
    <property type="match status" value="1"/>
</dbReference>
<dbReference type="Pfam" id="PF08512">
    <property type="entry name" value="Rttp106-like_middle"/>
    <property type="match status" value="1"/>
</dbReference>
<dbReference type="GO" id="GO:0031491">
    <property type="term" value="F:nucleosome binding"/>
    <property type="evidence" value="ECO:0007669"/>
    <property type="project" value="TreeGrafter"/>
</dbReference>
<keyword evidence="16" id="KW-1185">Reference proteome</keyword>
<feature type="compositionally biased region" description="Basic and acidic residues" evidence="11">
    <location>
        <begin position="466"/>
        <end position="487"/>
    </location>
</feature>
<feature type="region of interest" description="Disordered" evidence="11">
    <location>
        <begin position="466"/>
        <end position="539"/>
    </location>
</feature>
<dbReference type="Pfam" id="PF08644">
    <property type="entry name" value="SPT16"/>
    <property type="match status" value="1"/>
</dbReference>
<dbReference type="SMART" id="SM01285">
    <property type="entry name" value="FACT-Spt16_Nlob"/>
    <property type="match status" value="1"/>
</dbReference>
<dbReference type="Proteomes" id="UP000789405">
    <property type="component" value="Unassembled WGS sequence"/>
</dbReference>
<keyword evidence="4 10" id="KW-0227">DNA damage</keyword>
<dbReference type="GO" id="GO:0010468">
    <property type="term" value="P:regulation of gene expression"/>
    <property type="evidence" value="ECO:0007669"/>
    <property type="project" value="UniProtKB-ARBA"/>
</dbReference>
<dbReference type="Gene3D" id="3.40.350.10">
    <property type="entry name" value="Creatinase/prolidase N-terminal domain"/>
    <property type="match status" value="1"/>
</dbReference>
<protein>
    <recommendedName>
        <fullName evidence="10">FACT complex subunit</fullName>
    </recommendedName>
</protein>
<dbReference type="InterPro" id="IPR013719">
    <property type="entry name" value="RTT106/SPT16-like_middle_dom"/>
</dbReference>
<evidence type="ECO:0000256" key="9">
    <source>
        <dbReference type="ARBA" id="ARBA00023242"/>
    </source>
</evidence>
<dbReference type="Gene3D" id="3.90.230.10">
    <property type="entry name" value="Creatinase/methionine aminopeptidase superfamily"/>
    <property type="match status" value="1"/>
</dbReference>
<comment type="caution">
    <text evidence="15">The sequence shown here is derived from an EMBL/GenBank/DDBJ whole genome shotgun (WGS) entry which is preliminary data.</text>
</comment>
<dbReference type="Pfam" id="PF14826">
    <property type="entry name" value="FACT-Spt16_Nlob"/>
    <property type="match status" value="1"/>
</dbReference>
<dbReference type="FunFam" id="2.30.29.30:FF:000017">
    <property type="entry name" value="FACT complex subunit SPT16"/>
    <property type="match status" value="1"/>
</dbReference>
<dbReference type="SMART" id="SM01286">
    <property type="entry name" value="SPT16"/>
    <property type="match status" value="1"/>
</dbReference>
<evidence type="ECO:0000256" key="6">
    <source>
        <dbReference type="ARBA" id="ARBA00023054"/>
    </source>
</evidence>
<keyword evidence="3 10" id="KW-0235">DNA replication</keyword>
<evidence type="ECO:0000259" key="14">
    <source>
        <dbReference type="SMART" id="SM01287"/>
    </source>
</evidence>
<sequence>MPEDKMEIRLDADVFHKRAKHFLSIWRVSKKHLKLANFNARFESSQNKEANGELFQGVNSILVVVGEIMEEYPYQKSTAIQQWLLGYEFTDTLILFTQDKIHFIVKEKRAEVFEQLRQGDRQVPIEIHKRSKDPSHNQTLFEQIISKISEGEQKRVGLLLKDKTSGSFVQEWQNVYKNFKTNFEEVDIASGIAAVLAVKDDDELKTTRMACKISTAMMYRFINVVSSVIDEEKEISHEQLSEDIENMLYTKDEKWLTSQKSLQDVDFNRTDVCYAPIIQSGGVYDFKPSAQSNTDKLHDGTILCSLGVRYKSYCSNIGRTILIDPTKEQEKNYEFLLDIQRRTLELLKDGQKIGDIYSRVMNFVKNKRPDLADKFVKSLGHGMGIEFRESAYNLTQRNTKYLKAGMVLNLFIGFIDLENPKSTDEKSKTYSLWVIDTVKVSNSSSQLLTEGNRALDSICFSLKDGNESDHEAKKENEQPKKPLETKRNTNRKSTVLRTKFRSEEKDDESQDQRRKKHQEELAIRKQADGLARFSEKSNEKTSQHKAVFRSFESYKRDTALPKEVKDLKIIVDSKNESIILPVFGFAVPFHISTLKNVNKSEEGEYVYLRLNFMTPGQATGKKEDNPFDDPNANFIRAFTYRSTDPLLSEIYKKIIELKKAAAKRETERKEREDLVDQGKLVEMKDNKLPAGRRPTHRLSDVFVRPGLEGKRVPGELEIHENGLRYHSHRTTQKLDILFSNIKHLFFQPCDNELIVLLHIHLNNPIIHGKKKTKDIQFYREASDVQFDETGNRKRKYRYGDEDELGAEQEERRRRTLLNKEFKNFAEKIAELSEGSVEVDIPFREIGFQGVPFRTNVLLQPTTECLVHLTDPPFLVVPLADIEIAHLERVQFGLKNFDLVFIFKEYSRPPVHINTIPMNKLENVKDWLDSVDINFYEGPQNLNWAQIMKTINSDPADFFEQGGWSFLKLHNENEDSAASSDSASEYMQSEDSYEESSSDDSSLDEDASDVSSGSESEESDESAPDWDEHEEKARRADERKHGTNRGDESEDDRGKSKKYRR</sequence>
<dbReference type="GO" id="GO:0035101">
    <property type="term" value="C:FACT complex"/>
    <property type="evidence" value="ECO:0007669"/>
    <property type="project" value="UniProtKB-UniRule"/>
</dbReference>
<dbReference type="SUPFAM" id="SSF55920">
    <property type="entry name" value="Creatinase/aminopeptidase"/>
    <property type="match status" value="1"/>
</dbReference>
<keyword evidence="8 10" id="KW-0234">DNA repair</keyword>
<evidence type="ECO:0000256" key="11">
    <source>
        <dbReference type="SAM" id="MobiDB-lite"/>
    </source>
</evidence>
<comment type="function">
    <text evidence="10">Component of the FACT complex, a general chromatin factor that acts to reorganize nucleosomes. The FACT complex is involved in multiple processes that require DNA as a template such as mRNA elongation, DNA replication and DNA repair. During transcription elongation the FACT complex acts as a histone chaperone that both destabilizes and restores nucleosomal structure. It facilitates the passage of RNA polymerase II and transcription by promoting the dissociation of one histone H2A-H2B dimer from the nucleosome, then subsequently promotes the reestablishment of the nucleosome following the passage of RNA polymerase II.</text>
</comment>
<dbReference type="InterPro" id="IPR013953">
    <property type="entry name" value="FACT_SPT16_M"/>
</dbReference>
<keyword evidence="5 10" id="KW-0805">Transcription regulation</keyword>
<feature type="compositionally biased region" description="Basic and acidic residues" evidence="11">
    <location>
        <begin position="1028"/>
        <end position="1046"/>
    </location>
</feature>
<dbReference type="PANTHER" id="PTHR13980:SF15">
    <property type="entry name" value="FACT COMPLEX SUBUNIT SPT16"/>
    <property type="match status" value="1"/>
</dbReference>
<evidence type="ECO:0000256" key="8">
    <source>
        <dbReference type="ARBA" id="ARBA00023204"/>
    </source>
</evidence>
<evidence type="ECO:0000256" key="7">
    <source>
        <dbReference type="ARBA" id="ARBA00023163"/>
    </source>
</evidence>
<dbReference type="InterPro" id="IPR029148">
    <property type="entry name" value="FACT-SPT16_Nlobe"/>
</dbReference>
<dbReference type="InterPro" id="IPR029149">
    <property type="entry name" value="Creatin/AminoP/Spt16_N"/>
</dbReference>
<dbReference type="InterPro" id="IPR036005">
    <property type="entry name" value="Creatinase/aminopeptidase-like"/>
</dbReference>
<feature type="region of interest" description="Disordered" evidence="11">
    <location>
        <begin position="974"/>
        <end position="1060"/>
    </location>
</feature>
<evidence type="ECO:0000256" key="10">
    <source>
        <dbReference type="RuleBase" id="RU367052"/>
    </source>
</evidence>
<dbReference type="Gene3D" id="2.30.29.150">
    <property type="match status" value="1"/>
</dbReference>
<dbReference type="OrthoDB" id="10251642at2759"/>
<evidence type="ECO:0000256" key="3">
    <source>
        <dbReference type="ARBA" id="ARBA00022705"/>
    </source>
</evidence>
<name>A0A9N9NIZ0_9GLOM</name>
<keyword evidence="9 10" id="KW-0539">Nucleus</keyword>
<feature type="domain" description="FACT complex subunit SPT16 middle" evidence="13">
    <location>
        <begin position="569"/>
        <end position="725"/>
    </location>
</feature>
<dbReference type="Pfam" id="PF24824">
    <property type="entry name" value="PH_SPT16"/>
    <property type="match status" value="1"/>
</dbReference>
<dbReference type="AlphaFoldDB" id="A0A9N9NIZ0"/>
<dbReference type="GO" id="GO:0006368">
    <property type="term" value="P:transcription elongation by RNA polymerase II"/>
    <property type="evidence" value="ECO:0007669"/>
    <property type="project" value="TreeGrafter"/>
</dbReference>
<evidence type="ECO:0000256" key="1">
    <source>
        <dbReference type="ARBA" id="ARBA00010779"/>
    </source>
</evidence>
<keyword evidence="2 10" id="KW-0158">Chromosome</keyword>
<gene>
    <name evidence="15" type="ORF">DERYTH_LOCUS16109</name>
</gene>
<evidence type="ECO:0000256" key="4">
    <source>
        <dbReference type="ARBA" id="ARBA00022763"/>
    </source>
</evidence>
<dbReference type="Pfam" id="PF00557">
    <property type="entry name" value="Peptidase_M24"/>
    <property type="match status" value="1"/>
</dbReference>
<dbReference type="Gene3D" id="2.30.29.30">
    <property type="entry name" value="Pleckstrin-homology domain (PH domain)/Phosphotyrosine-binding domain (PTB)"/>
    <property type="match status" value="1"/>
</dbReference>
<evidence type="ECO:0000259" key="12">
    <source>
        <dbReference type="SMART" id="SM01285"/>
    </source>
</evidence>
<dbReference type="EMBL" id="CAJVPY010013711">
    <property type="protein sequence ID" value="CAG8742252.1"/>
    <property type="molecule type" value="Genomic_DNA"/>
</dbReference>
<dbReference type="GO" id="GO:0006281">
    <property type="term" value="P:DNA repair"/>
    <property type="evidence" value="ECO:0007669"/>
    <property type="project" value="UniProtKB-UniRule"/>
</dbReference>
<feature type="domain" description="FACT complex subunit SPT16 N-terminal lobe" evidence="12">
    <location>
        <begin position="10"/>
        <end position="192"/>
    </location>
</feature>
<dbReference type="InterPro" id="IPR056595">
    <property type="entry name" value="Fact-SPT16_PH"/>
</dbReference>
<dbReference type="InterPro" id="IPR000994">
    <property type="entry name" value="Pept_M24"/>
</dbReference>